<comment type="catalytic activity">
    <reaction evidence="8">
        <text>L-homoserine + ATP = O-phospho-L-homoserine + ADP + H(+)</text>
        <dbReference type="Rhea" id="RHEA:13985"/>
        <dbReference type="ChEBI" id="CHEBI:15378"/>
        <dbReference type="ChEBI" id="CHEBI:30616"/>
        <dbReference type="ChEBI" id="CHEBI:57476"/>
        <dbReference type="ChEBI" id="CHEBI:57590"/>
        <dbReference type="ChEBI" id="CHEBI:456216"/>
        <dbReference type="EC" id="2.7.1.39"/>
    </reaction>
</comment>
<evidence type="ECO:0000259" key="10">
    <source>
        <dbReference type="Pfam" id="PF01636"/>
    </source>
</evidence>
<keyword evidence="4 8" id="KW-0547">Nucleotide-binding</keyword>
<comment type="similarity">
    <text evidence="7 8">Belongs to the pseudomonas-type ThrB family.</text>
</comment>
<dbReference type="RefSeq" id="WP_025978398.1">
    <property type="nucleotide sequence ID" value="NZ_CP015614.1"/>
</dbReference>
<dbReference type="PANTHER" id="PTHR21064:SF6">
    <property type="entry name" value="AMINOGLYCOSIDE PHOSPHOTRANSFERASE DOMAIN-CONTAINING PROTEIN"/>
    <property type="match status" value="1"/>
</dbReference>
<accession>A0A172Y737</accession>
<dbReference type="SUPFAM" id="SSF56112">
    <property type="entry name" value="Protein kinase-like (PK-like)"/>
    <property type="match status" value="1"/>
</dbReference>
<dbReference type="EMBL" id="CP015614">
    <property type="protein sequence ID" value="ANF54875.1"/>
    <property type="molecule type" value="Genomic_DNA"/>
</dbReference>
<keyword evidence="3 8" id="KW-0791">Threonine biosynthesis</keyword>
<dbReference type="Pfam" id="PF01636">
    <property type="entry name" value="APH"/>
    <property type="match status" value="1"/>
</dbReference>
<dbReference type="InterPro" id="IPR050249">
    <property type="entry name" value="Pseudomonas-type_ThrB"/>
</dbReference>
<dbReference type="GO" id="GO:0005524">
    <property type="term" value="F:ATP binding"/>
    <property type="evidence" value="ECO:0007669"/>
    <property type="project" value="UniProtKB-KW"/>
</dbReference>
<dbReference type="Gene3D" id="3.90.1200.10">
    <property type="match status" value="1"/>
</dbReference>
<dbReference type="InterPro" id="IPR011009">
    <property type="entry name" value="Kinase-like_dom_sf"/>
</dbReference>
<evidence type="ECO:0000256" key="6">
    <source>
        <dbReference type="ARBA" id="ARBA00022840"/>
    </source>
</evidence>
<organism evidence="11 12">
    <name type="scientific">Brevundimonas naejangsanensis</name>
    <dbReference type="NCBI Taxonomy" id="588932"/>
    <lineage>
        <taxon>Bacteria</taxon>
        <taxon>Pseudomonadati</taxon>
        <taxon>Pseudomonadota</taxon>
        <taxon>Alphaproteobacteria</taxon>
        <taxon>Caulobacterales</taxon>
        <taxon>Caulobacteraceae</taxon>
        <taxon>Brevundimonas</taxon>
    </lineage>
</organism>
<dbReference type="UniPathway" id="UPA00050">
    <property type="reaction ID" value="UER00064"/>
</dbReference>
<evidence type="ECO:0000256" key="5">
    <source>
        <dbReference type="ARBA" id="ARBA00022777"/>
    </source>
</evidence>
<dbReference type="HAMAP" id="MF_00301">
    <property type="entry name" value="Homoser_kinase_2"/>
    <property type="match status" value="1"/>
</dbReference>
<evidence type="ECO:0000313" key="11">
    <source>
        <dbReference type="EMBL" id="ANF54875.1"/>
    </source>
</evidence>
<dbReference type="KEGG" id="bne:DA69_09030"/>
<dbReference type="STRING" id="588932.DA69_09030"/>
<dbReference type="Gene3D" id="3.30.200.20">
    <property type="entry name" value="Phosphorylase Kinase, domain 1"/>
    <property type="match status" value="1"/>
</dbReference>
<dbReference type="EC" id="2.7.1.39" evidence="8 9"/>
<feature type="domain" description="Aminoglycoside phosphotransferase" evidence="10">
    <location>
        <begin position="26"/>
        <end position="263"/>
    </location>
</feature>
<keyword evidence="1 8" id="KW-0028">Amino-acid biosynthesis</keyword>
<dbReference type="CDD" id="cd05153">
    <property type="entry name" value="HomoserineK_II"/>
    <property type="match status" value="1"/>
</dbReference>
<proteinExistence type="inferred from homology"/>
<dbReference type="GO" id="GO:0009088">
    <property type="term" value="P:threonine biosynthetic process"/>
    <property type="evidence" value="ECO:0007669"/>
    <property type="project" value="UniProtKB-UniRule"/>
</dbReference>
<sequence length="320" mass="35235">MAVFTPVTPQQADDYLMRYPLGGLVELTPIAEGVENTNYRLVTEQGAYVLTLFEGRTDASALPFCLGLTGRLAAQGFPTPAPVADREGQVIGRLNNRAAAIVEWTPGAWKRQPTDKDQYRAGQVLALLHLDASDYEGVRENPVGPRAWADLAARCDTVAAGEDRRMLEQMQRLLPDLARPWSDPTLPRGPIHADYFPDNVLFAVNEHGATDVGGVIDFYFACIDVLAYDLAIALSAWGFDAEGRPMPSALRAFQKGYESVRPLSDAERQALPELGAAAAVRFTLTRLHDRLFHDPANLVTPKDPAPFFRRLDYWKAAEAV</sequence>
<evidence type="ECO:0000313" key="12">
    <source>
        <dbReference type="Proteomes" id="UP000077603"/>
    </source>
</evidence>
<evidence type="ECO:0000256" key="3">
    <source>
        <dbReference type="ARBA" id="ARBA00022697"/>
    </source>
</evidence>
<evidence type="ECO:0000256" key="4">
    <source>
        <dbReference type="ARBA" id="ARBA00022741"/>
    </source>
</evidence>
<dbReference type="NCBIfam" id="NF003558">
    <property type="entry name" value="PRK05231.1"/>
    <property type="match status" value="1"/>
</dbReference>
<dbReference type="eggNOG" id="COG2334">
    <property type="taxonomic scope" value="Bacteria"/>
</dbReference>
<evidence type="ECO:0000256" key="8">
    <source>
        <dbReference type="HAMAP-Rule" id="MF_00301"/>
    </source>
</evidence>
<dbReference type="InterPro" id="IPR005280">
    <property type="entry name" value="Homoserine_kinase_II"/>
</dbReference>
<dbReference type="PANTHER" id="PTHR21064">
    <property type="entry name" value="AMINOGLYCOSIDE PHOSPHOTRANSFERASE DOMAIN-CONTAINING PROTEIN-RELATED"/>
    <property type="match status" value="1"/>
</dbReference>
<dbReference type="Proteomes" id="UP000077603">
    <property type="component" value="Chromosome"/>
</dbReference>
<evidence type="ECO:0000256" key="2">
    <source>
        <dbReference type="ARBA" id="ARBA00022679"/>
    </source>
</evidence>
<name>A0A172Y737_9CAUL</name>
<reference evidence="11 12" key="1">
    <citation type="journal article" date="2014" name="Genome Announc.">
        <title>Genome Sequence of a Promising Hydrogen-Producing Facultative Anaerobic Bacterium, Brevundimonas naejangsanensis Strain B1.</title>
        <authorList>
            <person name="Su H."/>
            <person name="Zhang T."/>
            <person name="Bao M."/>
            <person name="Jiang Y."/>
            <person name="Wang Y."/>
            <person name="Tan T."/>
        </authorList>
    </citation>
    <scope>NUCLEOTIDE SEQUENCE [LARGE SCALE GENOMIC DNA]</scope>
    <source>
        <strain evidence="11 12">B1</strain>
    </source>
</reference>
<protein>
    <recommendedName>
        <fullName evidence="8 9">Homoserine kinase</fullName>
        <shortName evidence="8">HK</shortName>
        <shortName evidence="8">HSK</shortName>
        <ecNumber evidence="8 9">2.7.1.39</ecNumber>
    </recommendedName>
</protein>
<keyword evidence="12" id="KW-1185">Reference proteome</keyword>
<dbReference type="GO" id="GO:0004413">
    <property type="term" value="F:homoserine kinase activity"/>
    <property type="evidence" value="ECO:0007669"/>
    <property type="project" value="UniProtKB-UniRule"/>
</dbReference>
<dbReference type="NCBIfam" id="TIGR00938">
    <property type="entry name" value="thrB_alt"/>
    <property type="match status" value="1"/>
</dbReference>
<dbReference type="InterPro" id="IPR002575">
    <property type="entry name" value="Aminoglycoside_PTrfase"/>
</dbReference>
<keyword evidence="2 8" id="KW-0808">Transferase</keyword>
<comment type="pathway">
    <text evidence="8">Amino-acid biosynthesis; L-threonine biosynthesis; L-threonine from L-aspartate: step 4/5.</text>
</comment>
<dbReference type="OrthoDB" id="9777460at2"/>
<keyword evidence="5 8" id="KW-0418">Kinase</keyword>
<evidence type="ECO:0000256" key="7">
    <source>
        <dbReference type="ARBA" id="ARBA00038240"/>
    </source>
</evidence>
<evidence type="ECO:0000256" key="9">
    <source>
        <dbReference type="NCBIfam" id="TIGR00938"/>
    </source>
</evidence>
<evidence type="ECO:0000256" key="1">
    <source>
        <dbReference type="ARBA" id="ARBA00022605"/>
    </source>
</evidence>
<keyword evidence="6 8" id="KW-0067">ATP-binding</keyword>
<gene>
    <name evidence="8" type="primary">thrB</name>
    <name evidence="11" type="ORF">DA69_09030</name>
</gene>
<dbReference type="AlphaFoldDB" id="A0A172Y737"/>